<dbReference type="PANTHER" id="PTHR44068:SF11">
    <property type="entry name" value="GERANYL DIPHOSPHATE 2-C-METHYLTRANSFERASE"/>
    <property type="match status" value="1"/>
</dbReference>
<reference evidence="3 4" key="1">
    <citation type="submission" date="2020-10" db="EMBL/GenBank/DDBJ databases">
        <title>Connecting structure to function with the recovery of over 1000 high-quality activated sludge metagenome-assembled genomes encoding full-length rRNA genes using long-read sequencing.</title>
        <authorList>
            <person name="Singleton C.M."/>
            <person name="Petriglieri F."/>
            <person name="Kristensen J.M."/>
            <person name="Kirkegaard R.H."/>
            <person name="Michaelsen T.Y."/>
            <person name="Andersen M.H."/>
            <person name="Karst S.M."/>
            <person name="Dueholm M.S."/>
            <person name="Nielsen P.H."/>
            <person name="Albertsen M."/>
        </authorList>
    </citation>
    <scope>NUCLEOTIDE SEQUENCE [LARGE SCALE GENOMIC DNA]</scope>
    <source>
        <strain evidence="3">EsbW_18-Q3-R4-48_BATAC.285</strain>
    </source>
</reference>
<dbReference type="GO" id="GO:0032259">
    <property type="term" value="P:methylation"/>
    <property type="evidence" value="ECO:0007669"/>
    <property type="project" value="UniProtKB-KW"/>
</dbReference>
<dbReference type="AlphaFoldDB" id="A0A935UED6"/>
<dbReference type="Proteomes" id="UP000697998">
    <property type="component" value="Unassembled WGS sequence"/>
</dbReference>
<dbReference type="SUPFAM" id="SSF53335">
    <property type="entry name" value="S-adenosyl-L-methionine-dependent methyltransferases"/>
    <property type="match status" value="1"/>
</dbReference>
<dbReference type="InterPro" id="IPR013216">
    <property type="entry name" value="Methyltransf_11"/>
</dbReference>
<evidence type="ECO:0000313" key="3">
    <source>
        <dbReference type="EMBL" id="MBK7673821.1"/>
    </source>
</evidence>
<dbReference type="CDD" id="cd02440">
    <property type="entry name" value="AdoMet_MTases"/>
    <property type="match status" value="1"/>
</dbReference>
<feature type="domain" description="Methyltransferase type 11" evidence="2">
    <location>
        <begin position="67"/>
        <end position="165"/>
    </location>
</feature>
<organism evidence="3 4">
    <name type="scientific">Candidatus Accumulibacter proximus</name>
    <dbReference type="NCBI Taxonomy" id="2954385"/>
    <lineage>
        <taxon>Bacteria</taxon>
        <taxon>Pseudomonadati</taxon>
        <taxon>Pseudomonadota</taxon>
        <taxon>Betaproteobacteria</taxon>
        <taxon>Candidatus Accumulibacter</taxon>
    </lineage>
</organism>
<dbReference type="InterPro" id="IPR050447">
    <property type="entry name" value="Erg6_SMT_methyltransf"/>
</dbReference>
<name>A0A935UED6_9PROT</name>
<dbReference type="PANTHER" id="PTHR44068">
    <property type="entry name" value="ZGC:194242"/>
    <property type="match status" value="1"/>
</dbReference>
<dbReference type="EMBL" id="JADJMH010000001">
    <property type="protein sequence ID" value="MBK7673821.1"/>
    <property type="molecule type" value="Genomic_DNA"/>
</dbReference>
<keyword evidence="1" id="KW-0808">Transferase</keyword>
<keyword evidence="3" id="KW-0489">Methyltransferase</keyword>
<dbReference type="Gene3D" id="3.40.50.150">
    <property type="entry name" value="Vaccinia Virus protein VP39"/>
    <property type="match status" value="1"/>
</dbReference>
<comment type="caution">
    <text evidence="3">The sequence shown here is derived from an EMBL/GenBank/DDBJ whole genome shotgun (WGS) entry which is preliminary data.</text>
</comment>
<evidence type="ECO:0000313" key="4">
    <source>
        <dbReference type="Proteomes" id="UP000697998"/>
    </source>
</evidence>
<evidence type="ECO:0000256" key="1">
    <source>
        <dbReference type="ARBA" id="ARBA00022679"/>
    </source>
</evidence>
<protein>
    <submittedName>
        <fullName evidence="3">Methyltransferase domain-containing protein</fullName>
    </submittedName>
</protein>
<accession>A0A935UED6</accession>
<evidence type="ECO:0000259" key="2">
    <source>
        <dbReference type="Pfam" id="PF08241"/>
    </source>
</evidence>
<dbReference type="GO" id="GO:0008757">
    <property type="term" value="F:S-adenosylmethionine-dependent methyltransferase activity"/>
    <property type="evidence" value="ECO:0007669"/>
    <property type="project" value="InterPro"/>
</dbReference>
<sequence length="266" mass="28536">MAGLEAHYSAGDIEARILAAIRAAGLNPEQRLLPEELGALDHFHTGGVRASRELLALAQIRAEDRVLDIGAGLAGPARLLASALGCRVDCLEMSPDFCAGAVLLNRLTGLDERIVVHEGNALGLPFPDDSFDVVWMQNVGMNIADKQTLYGEICRVLKPGGRYAFQEIAAGRAATSYFPLPWATDPADSFLVSAEEIRSLLGERGFAAERFEDTSEAHLNMAAADAAPSPLTLGVYVDNLAQKAGNARRSLQEGQIRLVRAVFRAK</sequence>
<dbReference type="InterPro" id="IPR029063">
    <property type="entry name" value="SAM-dependent_MTases_sf"/>
</dbReference>
<proteinExistence type="predicted"/>
<dbReference type="Pfam" id="PF08241">
    <property type="entry name" value="Methyltransf_11"/>
    <property type="match status" value="1"/>
</dbReference>
<gene>
    <name evidence="3" type="ORF">IPJ27_03140</name>
</gene>